<dbReference type="EMBL" id="JBBWWR010000010">
    <property type="protein sequence ID" value="KAK8960374.1"/>
    <property type="molecule type" value="Genomic_DNA"/>
</dbReference>
<reference evidence="4 5" key="1">
    <citation type="journal article" date="2022" name="Nat. Plants">
        <title>Genomes of leafy and leafless Platanthera orchids illuminate the evolution of mycoheterotrophy.</title>
        <authorList>
            <person name="Li M.H."/>
            <person name="Liu K.W."/>
            <person name="Li Z."/>
            <person name="Lu H.C."/>
            <person name="Ye Q.L."/>
            <person name="Zhang D."/>
            <person name="Wang J.Y."/>
            <person name="Li Y.F."/>
            <person name="Zhong Z.M."/>
            <person name="Liu X."/>
            <person name="Yu X."/>
            <person name="Liu D.K."/>
            <person name="Tu X.D."/>
            <person name="Liu B."/>
            <person name="Hao Y."/>
            <person name="Liao X.Y."/>
            <person name="Jiang Y.T."/>
            <person name="Sun W.H."/>
            <person name="Chen J."/>
            <person name="Chen Y.Q."/>
            <person name="Ai Y."/>
            <person name="Zhai J.W."/>
            <person name="Wu S.S."/>
            <person name="Zhou Z."/>
            <person name="Hsiao Y.Y."/>
            <person name="Wu W.L."/>
            <person name="Chen Y.Y."/>
            <person name="Lin Y.F."/>
            <person name="Hsu J.L."/>
            <person name="Li C.Y."/>
            <person name="Wang Z.W."/>
            <person name="Zhao X."/>
            <person name="Zhong W.Y."/>
            <person name="Ma X.K."/>
            <person name="Ma L."/>
            <person name="Huang J."/>
            <person name="Chen G.Z."/>
            <person name="Huang M.Z."/>
            <person name="Huang L."/>
            <person name="Peng D.H."/>
            <person name="Luo Y.B."/>
            <person name="Zou S.Q."/>
            <person name="Chen S.P."/>
            <person name="Lan S."/>
            <person name="Tsai W.C."/>
            <person name="Van de Peer Y."/>
            <person name="Liu Z.J."/>
        </authorList>
    </citation>
    <scope>NUCLEOTIDE SEQUENCE [LARGE SCALE GENOMIC DNA]</scope>
    <source>
        <strain evidence="4">Lor288</strain>
    </source>
</reference>
<evidence type="ECO:0000256" key="3">
    <source>
        <dbReference type="SAM" id="MobiDB-lite"/>
    </source>
</evidence>
<feature type="region of interest" description="Disordered" evidence="3">
    <location>
        <begin position="268"/>
        <end position="303"/>
    </location>
</feature>
<feature type="compositionally biased region" description="Polar residues" evidence="3">
    <location>
        <begin position="358"/>
        <end position="377"/>
    </location>
</feature>
<keyword evidence="5" id="KW-1185">Reference proteome</keyword>
<feature type="compositionally biased region" description="Basic and acidic residues" evidence="3">
    <location>
        <begin position="281"/>
        <end position="291"/>
    </location>
</feature>
<evidence type="ECO:0000256" key="2">
    <source>
        <dbReference type="RuleBase" id="RU004328"/>
    </source>
</evidence>
<dbReference type="InterPro" id="IPR001568">
    <property type="entry name" value="RNase_T2-like"/>
</dbReference>
<comment type="similarity">
    <text evidence="1 2">Belongs to the RNase T2 family.</text>
</comment>
<protein>
    <submittedName>
        <fullName evidence="4">Ribonuclease 2</fullName>
    </submittedName>
</protein>
<dbReference type="PANTHER" id="PTHR11240">
    <property type="entry name" value="RIBONUCLEASE T2"/>
    <property type="match status" value="1"/>
</dbReference>
<dbReference type="InterPro" id="IPR011032">
    <property type="entry name" value="GroES-like_sf"/>
</dbReference>
<gene>
    <name evidence="4" type="primary">RNS2</name>
    <name evidence="4" type="ORF">KSP40_PGU016417</name>
</gene>
<dbReference type="Gene3D" id="3.90.180.10">
    <property type="entry name" value="Medium-chain alcohol dehydrogenases, catalytic domain"/>
    <property type="match status" value="1"/>
</dbReference>
<accession>A0ABR2M863</accession>
<dbReference type="Gene3D" id="3.90.730.10">
    <property type="entry name" value="Ribonuclease T2-like"/>
    <property type="match status" value="2"/>
</dbReference>
<feature type="region of interest" description="Disordered" evidence="3">
    <location>
        <begin position="351"/>
        <end position="381"/>
    </location>
</feature>
<dbReference type="Proteomes" id="UP001412067">
    <property type="component" value="Unassembled WGS sequence"/>
</dbReference>
<dbReference type="SUPFAM" id="SSF50129">
    <property type="entry name" value="GroES-like"/>
    <property type="match status" value="1"/>
</dbReference>
<name>A0ABR2M863_9ASPA</name>
<evidence type="ECO:0000313" key="4">
    <source>
        <dbReference type="EMBL" id="KAK8960374.1"/>
    </source>
</evidence>
<organism evidence="4 5">
    <name type="scientific">Platanthera guangdongensis</name>
    <dbReference type="NCBI Taxonomy" id="2320717"/>
    <lineage>
        <taxon>Eukaryota</taxon>
        <taxon>Viridiplantae</taxon>
        <taxon>Streptophyta</taxon>
        <taxon>Embryophyta</taxon>
        <taxon>Tracheophyta</taxon>
        <taxon>Spermatophyta</taxon>
        <taxon>Magnoliopsida</taxon>
        <taxon>Liliopsida</taxon>
        <taxon>Asparagales</taxon>
        <taxon>Orchidaceae</taxon>
        <taxon>Orchidoideae</taxon>
        <taxon>Orchideae</taxon>
        <taxon>Orchidinae</taxon>
        <taxon>Platanthera</taxon>
    </lineage>
</organism>
<dbReference type="InterPro" id="IPR036430">
    <property type="entry name" value="RNase_T2-like_sf"/>
</dbReference>
<dbReference type="PANTHER" id="PTHR11240:SF22">
    <property type="entry name" value="RIBONUCLEASE T2"/>
    <property type="match status" value="1"/>
</dbReference>
<sequence>MRRPQRTAKNKADRGGLQKITNRVRSRDISGGKTCNRVTRSKKRSDRVRSSGVCTGVARPQNHQAASRRRLGTTDRRAENASRSSSRPENGRASGYRDKSTARMQGRWPTHTPLRTRDSDSTVSLVVVISTSSHPPTILPRSNPLTEFTIHGLWTDYNDGKYPSCCRKSDFSIKKISSLMPELQKYWPSLSCGSPSGCHGDKGLFWAHESILMNEGILGSNAEKYSVGDIISAIKKAVGALPLLECRLGYLEELQLCFDKNFKGCPRGPDLESPTSPGKPAQKDAWSDARSRPGPSKAWAPDPNRVRILTGIPNLFAIFDFFSPFSIPESRKEEESTWTFVNHREDGIRWHAGEESGNGRSQRSTGARASTHKTPSLPTFHPDRPQLELPIACQTSFRRFSLAGMVSRRNPKQSLILIIPRYQCPKSFGWDTFGEGDHGGNNLLASIDLARCSNSPLHLMAFLSSCRSLLRRRQNLPPFPAYCRSLCTPASTEEKINASAYHVGGGPSFMRGTVFWEPNKPLTIEEFQMPRPKAGELLIKTKVTGSMEFGLRGNNSSYFARRRVNKAGQFVLGINPPWGKTISVVANSSLHLLVFCYRHPDWSADNVIPLFVIDMGIPGWSANSRRGNL</sequence>
<dbReference type="SUPFAM" id="SSF55895">
    <property type="entry name" value="Ribonuclease Rh-like"/>
    <property type="match status" value="1"/>
</dbReference>
<feature type="region of interest" description="Disordered" evidence="3">
    <location>
        <begin position="1"/>
        <end position="120"/>
    </location>
</feature>
<dbReference type="Pfam" id="PF00445">
    <property type="entry name" value="Ribonuclease_T2"/>
    <property type="match status" value="1"/>
</dbReference>
<proteinExistence type="inferred from homology"/>
<comment type="caution">
    <text evidence="4">The sequence shown here is derived from an EMBL/GenBank/DDBJ whole genome shotgun (WGS) entry which is preliminary data.</text>
</comment>
<evidence type="ECO:0000313" key="5">
    <source>
        <dbReference type="Proteomes" id="UP001412067"/>
    </source>
</evidence>
<evidence type="ECO:0000256" key="1">
    <source>
        <dbReference type="ARBA" id="ARBA00007469"/>
    </source>
</evidence>